<dbReference type="Proteomes" id="UP001500909">
    <property type="component" value="Unassembled WGS sequence"/>
</dbReference>
<keyword evidence="3" id="KW-1185">Reference proteome</keyword>
<accession>A0ABN1ADL0</accession>
<protein>
    <submittedName>
        <fullName evidence="2">Uncharacterized protein</fullName>
    </submittedName>
</protein>
<evidence type="ECO:0000256" key="1">
    <source>
        <dbReference type="SAM" id="MobiDB-lite"/>
    </source>
</evidence>
<evidence type="ECO:0000313" key="2">
    <source>
        <dbReference type="EMBL" id="GAA0473872.1"/>
    </source>
</evidence>
<organism evidence="2 3">
    <name type="scientific">Streptomyces olivaceiscleroticus</name>
    <dbReference type="NCBI Taxonomy" id="68245"/>
    <lineage>
        <taxon>Bacteria</taxon>
        <taxon>Bacillati</taxon>
        <taxon>Actinomycetota</taxon>
        <taxon>Actinomycetes</taxon>
        <taxon>Kitasatosporales</taxon>
        <taxon>Streptomycetaceae</taxon>
        <taxon>Streptomyces</taxon>
    </lineage>
</organism>
<feature type="compositionally biased region" description="Polar residues" evidence="1">
    <location>
        <begin position="56"/>
        <end position="69"/>
    </location>
</feature>
<reference evidence="2 3" key="1">
    <citation type="journal article" date="2019" name="Int. J. Syst. Evol. Microbiol.">
        <title>The Global Catalogue of Microorganisms (GCM) 10K type strain sequencing project: providing services to taxonomists for standard genome sequencing and annotation.</title>
        <authorList>
            <consortium name="The Broad Institute Genomics Platform"/>
            <consortium name="The Broad Institute Genome Sequencing Center for Infectious Disease"/>
            <person name="Wu L."/>
            <person name="Ma J."/>
        </authorList>
    </citation>
    <scope>NUCLEOTIDE SEQUENCE [LARGE SCALE GENOMIC DNA]</scope>
    <source>
        <strain evidence="2 3">JCM 4805</strain>
    </source>
</reference>
<dbReference type="RefSeq" id="WP_346096690.1">
    <property type="nucleotide sequence ID" value="NZ_BAAABY010000030.1"/>
</dbReference>
<comment type="caution">
    <text evidence="2">The sequence shown here is derived from an EMBL/GenBank/DDBJ whole genome shotgun (WGS) entry which is preliminary data.</text>
</comment>
<name>A0ABN1ADL0_9ACTN</name>
<proteinExistence type="predicted"/>
<gene>
    <name evidence="2" type="ORF">GCM10010361_42760</name>
</gene>
<sequence length="85" mass="9359">MGRIDPKYLPLIADDWRYARLIKLSKRLLEERVAQPCGNCEQGRIMVRDENGDEYTVSSEACNGTSTAPTLADNEDNGQAGTGGR</sequence>
<evidence type="ECO:0000313" key="3">
    <source>
        <dbReference type="Proteomes" id="UP001500909"/>
    </source>
</evidence>
<feature type="region of interest" description="Disordered" evidence="1">
    <location>
        <begin position="56"/>
        <end position="85"/>
    </location>
</feature>
<dbReference type="EMBL" id="BAAABY010000030">
    <property type="protein sequence ID" value="GAA0473872.1"/>
    <property type="molecule type" value="Genomic_DNA"/>
</dbReference>